<evidence type="ECO:0000313" key="3">
    <source>
        <dbReference type="Proteomes" id="UP000253498"/>
    </source>
</evidence>
<gene>
    <name evidence="2" type="ORF">EB03_02869</name>
</gene>
<dbReference type="Proteomes" id="UP000253498">
    <property type="component" value="Unassembled WGS sequence"/>
</dbReference>
<comment type="caution">
    <text evidence="2">The sequence shown here is derived from an EMBL/GenBank/DDBJ whole genome shotgun (WGS) entry which is preliminary data.</text>
</comment>
<organism evidence="2 3">
    <name type="scientific">Enterococcus hirae</name>
    <dbReference type="NCBI Taxonomy" id="1354"/>
    <lineage>
        <taxon>Bacteria</taxon>
        <taxon>Bacillati</taxon>
        <taxon>Bacillota</taxon>
        <taxon>Bacilli</taxon>
        <taxon>Lactobacillales</taxon>
        <taxon>Enterococcaceae</taxon>
        <taxon>Enterococcus</taxon>
    </lineage>
</organism>
<dbReference type="AlphaFoldDB" id="A0AB37I6K2"/>
<reference evidence="2 3" key="1">
    <citation type="submission" date="2015-06" db="EMBL/GenBank/DDBJ databases">
        <title>The Genome Sequence of Enterococcus hirae 88EA1.</title>
        <authorList>
            <consortium name="The Broad Institute Genomics Platform"/>
            <consortium name="The Broad Institute Genome Sequencing Center for Infectious Disease"/>
            <person name="Earl A.M."/>
            <person name="Van Tyne D."/>
            <person name="Lebreton F."/>
            <person name="Saavedra J.T."/>
            <person name="Gilmore M.S."/>
            <person name="Manson McGuire A."/>
            <person name="Clock S."/>
            <person name="Crupain M."/>
            <person name="Rangan U."/>
            <person name="Young S."/>
            <person name="Abouelleil A."/>
            <person name="Cao P."/>
            <person name="Chapman S.B."/>
            <person name="Griggs A."/>
            <person name="Priest M."/>
            <person name="Shea T."/>
            <person name="Wortman J."/>
            <person name="Nusbaum C."/>
            <person name="Birren B."/>
        </authorList>
    </citation>
    <scope>NUCLEOTIDE SEQUENCE [LARGE SCALE GENOMIC DNA]</scope>
    <source>
        <strain evidence="2 3">88EA1</strain>
    </source>
</reference>
<keyword evidence="1" id="KW-0175">Coiled coil</keyword>
<accession>A0AB37I6K2</accession>
<evidence type="ECO:0000313" key="2">
    <source>
        <dbReference type="EMBL" id="RBT66009.1"/>
    </source>
</evidence>
<evidence type="ECO:0000256" key="1">
    <source>
        <dbReference type="SAM" id="Coils"/>
    </source>
</evidence>
<dbReference type="EMBL" id="LESJ01000012">
    <property type="protein sequence ID" value="RBT66009.1"/>
    <property type="molecule type" value="Genomic_DNA"/>
</dbReference>
<proteinExistence type="predicted"/>
<dbReference type="RefSeq" id="WP_002334431.1">
    <property type="nucleotide sequence ID" value="NZ_CP068117.1"/>
</dbReference>
<feature type="coiled-coil region" evidence="1">
    <location>
        <begin position="30"/>
        <end position="71"/>
    </location>
</feature>
<protein>
    <submittedName>
        <fullName evidence="2">Uncharacterized protein</fullName>
    </submittedName>
</protein>
<sequence>MTFSINPNHRTEDLLNELLGKFGGTKTGVVNILADRYLAQEKMIEQLQEELDEERRLRKSLLRNLENKMNVVYEIENTRLHYEDFPKMKSSDQEPNHILREAENHLEMKRNQEIFHHFEQRVND</sequence>
<name>A0AB37I6K2_ENTHR</name>